<dbReference type="GeneID" id="71516440"/>
<feature type="transmembrane region" description="Helical" evidence="1">
    <location>
        <begin position="102"/>
        <end position="120"/>
    </location>
</feature>
<evidence type="ECO:0000313" key="2">
    <source>
        <dbReference type="EMBL" id="APC50099.1"/>
    </source>
</evidence>
<proteinExistence type="predicted"/>
<dbReference type="KEGG" id="vhl:BME96_18680"/>
<reference evidence="2 3" key="1">
    <citation type="submission" date="2016-11" db="EMBL/GenBank/DDBJ databases">
        <title>Complete genome sequencing of Virgibacillus halodenitrificans PDB-F2.</title>
        <authorList>
            <person name="Sun Z."/>
            <person name="Zhou Y."/>
            <person name="Li H."/>
        </authorList>
    </citation>
    <scope>NUCLEOTIDE SEQUENCE [LARGE SCALE GENOMIC DNA]</scope>
    <source>
        <strain evidence="2 3">PDB-F2</strain>
    </source>
</reference>
<evidence type="ECO:0000256" key="1">
    <source>
        <dbReference type="SAM" id="Phobius"/>
    </source>
</evidence>
<organism evidence="2 3">
    <name type="scientific">Virgibacillus halodenitrificans</name>
    <name type="common">Bacillus halodenitrificans</name>
    <dbReference type="NCBI Taxonomy" id="1482"/>
    <lineage>
        <taxon>Bacteria</taxon>
        <taxon>Bacillati</taxon>
        <taxon>Bacillota</taxon>
        <taxon>Bacilli</taxon>
        <taxon>Bacillales</taxon>
        <taxon>Bacillaceae</taxon>
        <taxon>Virgibacillus</taxon>
    </lineage>
</organism>
<name>A0AAC9J757_VIRHA</name>
<accession>A0AAC9J757</accession>
<evidence type="ECO:0000313" key="3">
    <source>
        <dbReference type="Proteomes" id="UP000182945"/>
    </source>
</evidence>
<dbReference type="RefSeq" id="WP_083547529.1">
    <property type="nucleotide sequence ID" value="NZ_CP017962.1"/>
</dbReference>
<protein>
    <submittedName>
        <fullName evidence="2">Uncharacterized protein</fullName>
    </submittedName>
</protein>
<sequence length="235" mass="26500">MGKYVKLKNMIYYGRSSKMFILFLSGLVLGLVIHAVTYIFRKRWGDRQRALVVGISGAVLFMVSITVIGGFAGMPFGVISAGIFSVAILMVIFKNNTVWKKVVYTSVITTVLCYSVFIYFTQTDYWVIKKSQYYLGDEVGAYFQKLQDEPTIEGYKTFTILEGNKSIILSLGEKMAGNDIEVLDVEEQSNTTIVKIRSYYNQSSEKNPVIGIGLDRLKENIVIMDTNGTVYEEVE</sequence>
<keyword evidence="1" id="KW-1133">Transmembrane helix</keyword>
<keyword evidence="1" id="KW-0812">Transmembrane</keyword>
<dbReference type="Proteomes" id="UP000182945">
    <property type="component" value="Chromosome"/>
</dbReference>
<feature type="transmembrane region" description="Helical" evidence="1">
    <location>
        <begin position="74"/>
        <end position="93"/>
    </location>
</feature>
<dbReference type="AlphaFoldDB" id="A0AAC9J757"/>
<feature type="transmembrane region" description="Helical" evidence="1">
    <location>
        <begin position="51"/>
        <end position="68"/>
    </location>
</feature>
<feature type="transmembrane region" description="Helical" evidence="1">
    <location>
        <begin position="20"/>
        <end position="39"/>
    </location>
</feature>
<dbReference type="EMBL" id="CP017962">
    <property type="protein sequence ID" value="APC50099.1"/>
    <property type="molecule type" value="Genomic_DNA"/>
</dbReference>
<keyword evidence="1" id="KW-0472">Membrane</keyword>
<gene>
    <name evidence="2" type="ORF">BME96_18680</name>
</gene>